<dbReference type="GO" id="GO:0004519">
    <property type="term" value="F:endonuclease activity"/>
    <property type="evidence" value="ECO:0007669"/>
    <property type="project" value="UniProtKB-KW"/>
</dbReference>
<keyword evidence="3" id="KW-0378">Hydrolase</keyword>
<dbReference type="Gene3D" id="3.40.960.10">
    <property type="entry name" value="VSR Endonuclease"/>
    <property type="match status" value="1"/>
</dbReference>
<dbReference type="InterPro" id="IPR047216">
    <property type="entry name" value="Endonuclease_DUF559_bact"/>
</dbReference>
<evidence type="ECO:0000259" key="2">
    <source>
        <dbReference type="Pfam" id="PF04480"/>
    </source>
</evidence>
<keyword evidence="3" id="KW-0540">Nuclease</keyword>
<dbReference type="CDD" id="cd01038">
    <property type="entry name" value="Endonuclease_DUF559"/>
    <property type="match status" value="1"/>
</dbReference>
<name>A0A7S9D5Z9_9BRAD</name>
<dbReference type="InterPro" id="IPR007569">
    <property type="entry name" value="DUF559"/>
</dbReference>
<dbReference type="KEGG" id="bcou:IC761_00680"/>
<dbReference type="AlphaFoldDB" id="A0A7S9D5Z9"/>
<keyword evidence="4" id="KW-1185">Reference proteome</keyword>
<organism evidence="3 4">
    <name type="scientific">Bradyrhizobium commune</name>
    <dbReference type="NCBI Taxonomy" id="83627"/>
    <lineage>
        <taxon>Bacteria</taxon>
        <taxon>Pseudomonadati</taxon>
        <taxon>Pseudomonadota</taxon>
        <taxon>Alphaproteobacteria</taxon>
        <taxon>Hyphomicrobiales</taxon>
        <taxon>Nitrobacteraceae</taxon>
        <taxon>Bradyrhizobium</taxon>
    </lineage>
</organism>
<keyword evidence="3" id="KW-0255">Endonuclease</keyword>
<evidence type="ECO:0000313" key="4">
    <source>
        <dbReference type="Proteomes" id="UP000594621"/>
    </source>
</evidence>
<accession>A0A7S9D5Z9</accession>
<dbReference type="Pfam" id="PF04480">
    <property type="entry name" value="DUF559"/>
    <property type="match status" value="1"/>
</dbReference>
<dbReference type="PANTHER" id="PTHR38590:SF1">
    <property type="entry name" value="BLL0828 PROTEIN"/>
    <property type="match status" value="1"/>
</dbReference>
<dbReference type="EMBL" id="CP061379">
    <property type="protein sequence ID" value="QPF91854.1"/>
    <property type="molecule type" value="Genomic_DNA"/>
</dbReference>
<feature type="domain" description="DUF559" evidence="2">
    <location>
        <begin position="18"/>
        <end position="126"/>
    </location>
</feature>
<feature type="compositionally biased region" description="Basic and acidic residues" evidence="1">
    <location>
        <begin position="137"/>
        <end position="152"/>
    </location>
</feature>
<proteinExistence type="predicted"/>
<dbReference type="SUPFAM" id="SSF52980">
    <property type="entry name" value="Restriction endonuclease-like"/>
    <property type="match status" value="1"/>
</dbReference>
<evidence type="ECO:0000313" key="3">
    <source>
        <dbReference type="EMBL" id="QPF91854.1"/>
    </source>
</evidence>
<protein>
    <submittedName>
        <fullName evidence="3">Endonuclease domain-containing protein</fullName>
    </submittedName>
</protein>
<reference evidence="3 4" key="1">
    <citation type="submission" date="2020-09" db="EMBL/GenBank/DDBJ databases">
        <title>Complete genomes of bradyrhizobia occurring on native shrubby legumes in Australia.</title>
        <authorList>
            <person name="Lafay B."/>
        </authorList>
    </citation>
    <scope>NUCLEOTIDE SEQUENCE [LARGE SCALE GENOMIC DNA]</scope>
    <source>
        <strain evidence="3 4">BDV5040</strain>
    </source>
</reference>
<dbReference type="Proteomes" id="UP000594621">
    <property type="component" value="Chromosome"/>
</dbReference>
<feature type="region of interest" description="Disordered" evidence="1">
    <location>
        <begin position="130"/>
        <end position="152"/>
    </location>
</feature>
<sequence length="152" mass="17199">MGLPMVDPKHPDWKVSTKLRANARALRRNSTDPERIIWSELRGGRLNGANFRRQVPIENYIADFICHAAKLVIELDGGQHFSDKGERADARRSAIIEARGFKVLRFSNLDVMTNRAGVLETIATTVAERAPTPTLPRKREREQTVSVEKKQP</sequence>
<gene>
    <name evidence="3" type="ORF">IC761_00680</name>
</gene>
<evidence type="ECO:0000256" key="1">
    <source>
        <dbReference type="SAM" id="MobiDB-lite"/>
    </source>
</evidence>
<dbReference type="InterPro" id="IPR011335">
    <property type="entry name" value="Restrct_endonuc-II-like"/>
</dbReference>
<dbReference type="PANTHER" id="PTHR38590">
    <property type="entry name" value="BLL0828 PROTEIN"/>
    <property type="match status" value="1"/>
</dbReference>